<protein>
    <submittedName>
        <fullName evidence="5">Ribonuclease H-like domain-containing protein</fullName>
    </submittedName>
</protein>
<dbReference type="GO" id="GO:0003676">
    <property type="term" value="F:nucleic acid binding"/>
    <property type="evidence" value="ECO:0007669"/>
    <property type="project" value="InterPro"/>
</dbReference>
<feature type="region of interest" description="Disordered" evidence="3">
    <location>
        <begin position="1199"/>
        <end position="1271"/>
    </location>
</feature>
<feature type="compositionally biased region" description="Polar residues" evidence="3">
    <location>
        <begin position="1243"/>
        <end position="1271"/>
    </location>
</feature>
<keyword evidence="2" id="KW-0175">Coiled coil</keyword>
<feature type="domain" description="CCHC-type" evidence="4">
    <location>
        <begin position="78"/>
        <end position="93"/>
    </location>
</feature>
<accession>A0A6L2M2U5</accession>
<keyword evidence="1" id="KW-0863">Zinc-finger</keyword>
<feature type="coiled-coil region" evidence="2">
    <location>
        <begin position="233"/>
        <end position="260"/>
    </location>
</feature>
<evidence type="ECO:0000256" key="2">
    <source>
        <dbReference type="SAM" id="Coils"/>
    </source>
</evidence>
<dbReference type="GO" id="GO:0008270">
    <property type="term" value="F:zinc ion binding"/>
    <property type="evidence" value="ECO:0007669"/>
    <property type="project" value="UniProtKB-KW"/>
</dbReference>
<reference evidence="5" key="1">
    <citation type="journal article" date="2019" name="Sci. Rep.">
        <title>Draft genome of Tanacetum cinerariifolium, the natural source of mosquito coil.</title>
        <authorList>
            <person name="Yamashiro T."/>
            <person name="Shiraishi A."/>
            <person name="Satake H."/>
            <person name="Nakayama K."/>
        </authorList>
    </citation>
    <scope>NUCLEOTIDE SEQUENCE</scope>
</reference>
<feature type="coiled-coil region" evidence="2">
    <location>
        <begin position="1089"/>
        <end position="1116"/>
    </location>
</feature>
<sequence length="1271" mass="143789">MEAIEKRFGGNTKAKKVQKTLLKKQYANFTGSSSESLDQIHDWLQKLISQLEILGRTGRNLGANRPTSMGFDMSKVECYNCHRKGHFARECRSLKDTRRNGATKPQRRNVPVEASTSNALVSQCDDVGSYDWSLQADEEPTNYALMTISTSSSSSDNEVVSCSKACTKAYVTLKSHYDKLTEEYRKSQFDVISYQTRLESVEARLLVYQHNEYVFEKDIKLLKLEVQLRDNALVVLRQNLEKAKQERDDLKLKLDRSDESLPSSPIYDRYQSSNGYHVVHPPYTGTFMPPKPDLVFNNAPNDVETNHHAFNVKLSPTKPDQDLSYTHRHVVLEVILTQSKLVPITAVKPVSTIVPKISVTRTRQAKIVVPKTNSPPRRHTNRSLFPKASTFPPKVTVVKAPMVNAAQGKWKWKPKCLILDHVSHNTSASLTLKRFDYNDALGRSKNMSYLSDFMELNGGYITFGGNPKGCKISRKGKIRTGKLDFDDVYFVKELKFNLFSVSQMCDKKNSVLFTDTECLVLSPEFKLPDENQVLLRVPRENNMYNVILKNIVPSGDLTCLFAKAILDESNLWHRRLGHINFKTMNKLVKDSLGKFNGNIDEGFLVGYYVSSKAFRVFNSRTQIVQETMHVNFLENKPNVAGRGPTWLFDIDTLTKNMNYQPVTAGNQSNPSAGVQEQFDAEKAKEKNNQQYVLFPIWSSDFKDFSYDSINEDNAAGTLVPTVGQLSPNSTNTFSATGPSTAAASPTHGKSSCIDSSQYPDDLNMSELEDINYSDDEEDVGAEDDFNNFCNINNRHIQEEGIDYEEVFAPVAMIEAIRLFLTYASFMGFKVYQMYVKSAFPYETIKEEKKDRIFISQDKYVAEILRKFGLTDGKPASTPIDTEKPLMKDSDGEDFWTSVAMKKVNDVKRFQALFDKKKVIITKASIRDALRLDDAEGRKFNFSKYIFDRLVRNVDSSTKFYMYPCFLQLMIRKQVGDLSTHTTKYTSPALTQKVFANMRRVGKGFSGVETPLFEGMIVEQQVDKGDAEVNVDDVSTAGVAAKGDVVLLMMKFLLLLKNHLFHHQHHLLHHYNHHKMYLQLLKVEHLEQDKIAQALEITKLKSRVKKLERRNKASKIKKLKKGGIIENIDANEDVVLEDAKEVVVEKSADVDESVDIQGRKAESQAQIYQIDLEHANKVLITAASNTLTAAAPQLTTAAAPTLTTAPSSARRRKGVVRDPESATPSTIIHFEAKSKDKGKDYAQNVKNQSKTGQYRTQDWKSTTKSRINGHFS</sequence>
<evidence type="ECO:0000256" key="3">
    <source>
        <dbReference type="SAM" id="MobiDB-lite"/>
    </source>
</evidence>
<dbReference type="InterPro" id="IPR025724">
    <property type="entry name" value="GAG-pre-integrase_dom"/>
</dbReference>
<comment type="caution">
    <text evidence="5">The sequence shown here is derived from an EMBL/GenBank/DDBJ whole genome shotgun (WGS) entry which is preliminary data.</text>
</comment>
<dbReference type="InterPro" id="IPR036875">
    <property type="entry name" value="Znf_CCHC_sf"/>
</dbReference>
<dbReference type="Pfam" id="PF13976">
    <property type="entry name" value="gag_pre-integrs"/>
    <property type="match status" value="1"/>
</dbReference>
<evidence type="ECO:0000313" key="5">
    <source>
        <dbReference type="EMBL" id="GEU68323.1"/>
    </source>
</evidence>
<dbReference type="SMART" id="SM00343">
    <property type="entry name" value="ZnF_C2HC"/>
    <property type="match status" value="1"/>
</dbReference>
<gene>
    <name evidence="5" type="ORF">Tci_040301</name>
</gene>
<evidence type="ECO:0000259" key="4">
    <source>
        <dbReference type="PROSITE" id="PS50158"/>
    </source>
</evidence>
<keyword evidence="1" id="KW-0862">Zinc</keyword>
<feature type="compositionally biased region" description="Low complexity" evidence="3">
    <location>
        <begin position="732"/>
        <end position="746"/>
    </location>
</feature>
<dbReference type="InterPro" id="IPR001878">
    <property type="entry name" value="Znf_CCHC"/>
</dbReference>
<name>A0A6L2M2U5_TANCI</name>
<keyword evidence="1" id="KW-0479">Metal-binding</keyword>
<feature type="compositionally biased region" description="Basic and acidic residues" evidence="3">
    <location>
        <begin position="1229"/>
        <end position="1239"/>
    </location>
</feature>
<organism evidence="5">
    <name type="scientific">Tanacetum cinerariifolium</name>
    <name type="common">Dalmatian daisy</name>
    <name type="synonym">Chrysanthemum cinerariifolium</name>
    <dbReference type="NCBI Taxonomy" id="118510"/>
    <lineage>
        <taxon>Eukaryota</taxon>
        <taxon>Viridiplantae</taxon>
        <taxon>Streptophyta</taxon>
        <taxon>Embryophyta</taxon>
        <taxon>Tracheophyta</taxon>
        <taxon>Spermatophyta</taxon>
        <taxon>Magnoliopsida</taxon>
        <taxon>eudicotyledons</taxon>
        <taxon>Gunneridae</taxon>
        <taxon>Pentapetalae</taxon>
        <taxon>asterids</taxon>
        <taxon>campanulids</taxon>
        <taxon>Asterales</taxon>
        <taxon>Asteraceae</taxon>
        <taxon>Asteroideae</taxon>
        <taxon>Anthemideae</taxon>
        <taxon>Anthemidinae</taxon>
        <taxon>Tanacetum</taxon>
    </lineage>
</organism>
<dbReference type="Gene3D" id="4.10.60.10">
    <property type="entry name" value="Zinc finger, CCHC-type"/>
    <property type="match status" value="1"/>
</dbReference>
<feature type="region of interest" description="Disordered" evidence="3">
    <location>
        <begin position="729"/>
        <end position="754"/>
    </location>
</feature>
<dbReference type="SUPFAM" id="SSF57756">
    <property type="entry name" value="Retrovirus zinc finger-like domains"/>
    <property type="match status" value="1"/>
</dbReference>
<dbReference type="AlphaFoldDB" id="A0A6L2M2U5"/>
<proteinExistence type="predicted"/>
<dbReference type="PROSITE" id="PS50158">
    <property type="entry name" value="ZF_CCHC"/>
    <property type="match status" value="1"/>
</dbReference>
<evidence type="ECO:0000256" key="1">
    <source>
        <dbReference type="PROSITE-ProRule" id="PRU00047"/>
    </source>
</evidence>
<dbReference type="EMBL" id="BKCJ010005727">
    <property type="protein sequence ID" value="GEU68323.1"/>
    <property type="molecule type" value="Genomic_DNA"/>
</dbReference>